<evidence type="ECO:0000313" key="1">
    <source>
        <dbReference type="EMBL" id="KAG9196662.1"/>
    </source>
</evidence>
<accession>A0AAD4IKL1</accession>
<dbReference type="Proteomes" id="UP001199106">
    <property type="component" value="Unassembled WGS sequence"/>
</dbReference>
<evidence type="ECO:0000313" key="2">
    <source>
        <dbReference type="Proteomes" id="UP001199106"/>
    </source>
</evidence>
<gene>
    <name evidence="1" type="ORF">G6011_01783</name>
</gene>
<organism evidence="1 2">
    <name type="scientific">Alternaria panax</name>
    <dbReference type="NCBI Taxonomy" id="48097"/>
    <lineage>
        <taxon>Eukaryota</taxon>
        <taxon>Fungi</taxon>
        <taxon>Dikarya</taxon>
        <taxon>Ascomycota</taxon>
        <taxon>Pezizomycotina</taxon>
        <taxon>Dothideomycetes</taxon>
        <taxon>Pleosporomycetidae</taxon>
        <taxon>Pleosporales</taxon>
        <taxon>Pleosporineae</taxon>
        <taxon>Pleosporaceae</taxon>
        <taxon>Alternaria</taxon>
        <taxon>Alternaria sect. Panax</taxon>
    </lineage>
</organism>
<reference evidence="1" key="1">
    <citation type="submission" date="2021-07" db="EMBL/GenBank/DDBJ databases">
        <title>Genome Resource of American Ginseng Black Spot Pathogen Alternaria panax.</title>
        <authorList>
            <person name="Qiu C."/>
            <person name="Wang W."/>
            <person name="Liu Z."/>
        </authorList>
    </citation>
    <scope>NUCLEOTIDE SEQUENCE</scope>
    <source>
        <strain evidence="1">BNCC115425</strain>
    </source>
</reference>
<comment type="caution">
    <text evidence="1">The sequence shown here is derived from an EMBL/GenBank/DDBJ whole genome shotgun (WGS) entry which is preliminary data.</text>
</comment>
<dbReference type="AlphaFoldDB" id="A0AAD4IKL1"/>
<keyword evidence="2" id="KW-1185">Reference proteome</keyword>
<sequence length="139" mass="15041">MPILIADESGGEDIPDKAIIAEDAAAMEHADFMKNGSSYRPRTPTLPPILATTNVVAGVKRKTADSGSFAILKKPKICDDKKAVEELGEVSNTLVPLAESDLEQDTRTSGGFSKNMSAVSWDGRRTGSKLKWEGYLRKM</sequence>
<dbReference type="EMBL" id="JAANER010000001">
    <property type="protein sequence ID" value="KAG9196662.1"/>
    <property type="molecule type" value="Genomic_DNA"/>
</dbReference>
<protein>
    <submittedName>
        <fullName evidence="1">Uncharacterized protein</fullName>
    </submittedName>
</protein>
<proteinExistence type="predicted"/>
<name>A0AAD4IKL1_9PLEO</name>